<reference evidence="1 2" key="1">
    <citation type="submission" date="2019-06" db="EMBL/GenBank/DDBJ databases">
        <title>Genome sequence of Litorilinea aerophila BAA-2444.</title>
        <authorList>
            <person name="Maclea K.S."/>
            <person name="Maurais E.G."/>
            <person name="Iannazzi L.C."/>
        </authorList>
    </citation>
    <scope>NUCLEOTIDE SEQUENCE [LARGE SCALE GENOMIC DNA]</scope>
    <source>
        <strain evidence="1 2">ATCC BAA-2444</strain>
    </source>
</reference>
<protein>
    <submittedName>
        <fullName evidence="1">Uncharacterized protein</fullName>
    </submittedName>
</protein>
<dbReference type="EMBL" id="VIGC01000013">
    <property type="protein sequence ID" value="TQE95559.1"/>
    <property type="molecule type" value="Genomic_DNA"/>
</dbReference>
<organism evidence="1 2">
    <name type="scientific">Litorilinea aerophila</name>
    <dbReference type="NCBI Taxonomy" id="1204385"/>
    <lineage>
        <taxon>Bacteria</taxon>
        <taxon>Bacillati</taxon>
        <taxon>Chloroflexota</taxon>
        <taxon>Caldilineae</taxon>
        <taxon>Caldilineales</taxon>
        <taxon>Caldilineaceae</taxon>
        <taxon>Litorilinea</taxon>
    </lineage>
</organism>
<comment type="caution">
    <text evidence="1">The sequence shown here is derived from an EMBL/GenBank/DDBJ whole genome shotgun (WGS) entry which is preliminary data.</text>
</comment>
<dbReference type="InParanoid" id="A0A540VFL4"/>
<dbReference type="OrthoDB" id="9805017at2"/>
<evidence type="ECO:0000313" key="2">
    <source>
        <dbReference type="Proteomes" id="UP000317371"/>
    </source>
</evidence>
<dbReference type="RefSeq" id="WP_141610378.1">
    <property type="nucleotide sequence ID" value="NZ_VIGC02000013.1"/>
</dbReference>
<evidence type="ECO:0000313" key="1">
    <source>
        <dbReference type="EMBL" id="TQE95559.1"/>
    </source>
</evidence>
<dbReference type="Proteomes" id="UP000317371">
    <property type="component" value="Unassembled WGS sequence"/>
</dbReference>
<gene>
    <name evidence="1" type="ORF">FKZ61_12025</name>
</gene>
<accession>A0A540VFL4</accession>
<dbReference type="AlphaFoldDB" id="A0A540VFL4"/>
<keyword evidence="2" id="KW-1185">Reference proteome</keyword>
<sequence length="103" mass="10961">MPKFEIGVPVPTTDAKVEVEVDANDPLRPGRYIFELQVVDDDGNVSAPAQAVVTITDPGPTAVIEAPSEVPFGESFALSGEGSFDVAGGTIREYVWTLVNVER</sequence>
<name>A0A540VFL4_9CHLR</name>
<proteinExistence type="predicted"/>